<dbReference type="Proteomes" id="UP001560293">
    <property type="component" value="Unassembled WGS sequence"/>
</dbReference>
<organism evidence="1 2">
    <name type="scientific">Dietzia cinnamea</name>
    <dbReference type="NCBI Taxonomy" id="321318"/>
    <lineage>
        <taxon>Bacteria</taxon>
        <taxon>Bacillati</taxon>
        <taxon>Actinomycetota</taxon>
        <taxon>Actinomycetes</taxon>
        <taxon>Mycobacteriales</taxon>
        <taxon>Dietziaceae</taxon>
        <taxon>Dietzia</taxon>
    </lineage>
</organism>
<gene>
    <name evidence="1" type="ORF">AB6N35_16855</name>
</gene>
<dbReference type="InterPro" id="IPR029035">
    <property type="entry name" value="DHS-like_NAD/FAD-binding_dom"/>
</dbReference>
<dbReference type="SUPFAM" id="SSF52467">
    <property type="entry name" value="DHS-like NAD/FAD-binding domain"/>
    <property type="match status" value="1"/>
</dbReference>
<accession>A0ABV3YLX1</accession>
<reference evidence="2" key="1">
    <citation type="submission" date="2024-07" db="EMBL/GenBank/DDBJ databases">
        <title>Pseudomonas strain that inhibits Aeromonas fish pathogens.</title>
        <authorList>
            <person name="Wildschutte H."/>
        </authorList>
    </citation>
    <scope>NUCLEOTIDE SEQUENCE [LARGE SCALE GENOMIC DNA]</scope>
    <source>
        <strain evidence="2">n60</strain>
    </source>
</reference>
<evidence type="ECO:0000313" key="1">
    <source>
        <dbReference type="EMBL" id="MEX6465981.1"/>
    </source>
</evidence>
<keyword evidence="2" id="KW-1185">Reference proteome</keyword>
<dbReference type="Gene3D" id="3.40.50.1220">
    <property type="entry name" value="TPP-binding domain"/>
    <property type="match status" value="1"/>
</dbReference>
<proteinExistence type="predicted"/>
<dbReference type="Pfam" id="PF13289">
    <property type="entry name" value="SIR2_2"/>
    <property type="match status" value="1"/>
</dbReference>
<protein>
    <submittedName>
        <fullName evidence="1">SIR2 family protein</fullName>
    </submittedName>
</protein>
<sequence>MSAADLSTETMQQFRDSGSREHMTVLLGAGASTSSGLPDWDTFAIRLLLKSGAVDDESVAQLLMDRQDPMLVVEAARAAAGRRWDQTLRAALYEGAVSEEPSPLHLAAVANLLNADAPSTDLATLNFDTLLEAAIQQETGISAESVTSGGPANGVARTVHHLHGVIQRDRSQQVILTLTEFYDVIADRSAWQADYIRSAVTRGALIIAGTSYRDPDLRHWLHAAIKDKPENRAAIVMLAREGFAMSKSQFEMAREVLANQWRAVGIEPVLLEDHADAAQLIRELLHVHDEGYIAPQQRSRAVWDRHADDFVDLQSTYVELLEADAETMRSELGVTRLNLTLWLADGNGSLVRWAAHDRVYRDLEALRAVETGHDSRWIAGRALAGENLLHKDLETEGTRRWKSVLALPISVPHPRLPAMVSAVLTIGLPAPASEFEPTASIWGLPLQDIGNAWGERLGYIAFEEEWDEVS</sequence>
<name>A0ABV3YLX1_9ACTN</name>
<dbReference type="RefSeq" id="WP_369141737.1">
    <property type="nucleotide sequence ID" value="NZ_JBFTEZ010000003.1"/>
</dbReference>
<comment type="caution">
    <text evidence="1">The sequence shown here is derived from an EMBL/GenBank/DDBJ whole genome shotgun (WGS) entry which is preliminary data.</text>
</comment>
<dbReference type="EMBL" id="JBFTEZ010000003">
    <property type="protein sequence ID" value="MEX6465981.1"/>
    <property type="molecule type" value="Genomic_DNA"/>
</dbReference>
<evidence type="ECO:0000313" key="2">
    <source>
        <dbReference type="Proteomes" id="UP001560293"/>
    </source>
</evidence>